<feature type="compositionally biased region" description="Polar residues" evidence="2">
    <location>
        <begin position="195"/>
        <end position="221"/>
    </location>
</feature>
<feature type="region of interest" description="Disordered" evidence="2">
    <location>
        <begin position="116"/>
        <end position="139"/>
    </location>
</feature>
<evidence type="ECO:0000313" key="5">
    <source>
        <dbReference type="Proteomes" id="UP001432146"/>
    </source>
</evidence>
<keyword evidence="1" id="KW-0862">Zinc</keyword>
<dbReference type="Proteomes" id="UP001432146">
    <property type="component" value="Unassembled WGS sequence"/>
</dbReference>
<accession>A0AAW0ZKP7</accession>
<feature type="domain" description="C2H2-type" evidence="3">
    <location>
        <begin position="34"/>
        <end position="62"/>
    </location>
</feature>
<protein>
    <recommendedName>
        <fullName evidence="3">C2H2-type domain-containing protein</fullName>
    </recommendedName>
</protein>
<evidence type="ECO:0000256" key="1">
    <source>
        <dbReference type="PROSITE-ProRule" id="PRU00042"/>
    </source>
</evidence>
<evidence type="ECO:0000256" key="2">
    <source>
        <dbReference type="SAM" id="MobiDB-lite"/>
    </source>
</evidence>
<dbReference type="GO" id="GO:0008270">
    <property type="term" value="F:zinc ion binding"/>
    <property type="evidence" value="ECO:0007669"/>
    <property type="project" value="UniProtKB-KW"/>
</dbReference>
<evidence type="ECO:0000313" key="4">
    <source>
        <dbReference type="EMBL" id="KAK9298146.1"/>
    </source>
</evidence>
<keyword evidence="1" id="KW-0479">Metal-binding</keyword>
<dbReference type="PROSITE" id="PS50157">
    <property type="entry name" value="ZINC_FINGER_C2H2_2"/>
    <property type="match status" value="1"/>
</dbReference>
<keyword evidence="5" id="KW-1185">Reference proteome</keyword>
<dbReference type="EMBL" id="JAWNGG020000181">
    <property type="protein sequence ID" value="KAK9298146.1"/>
    <property type="molecule type" value="Genomic_DNA"/>
</dbReference>
<sequence>MNVCESIENISESSDEDFVREVRRLRREENRSTYTCDKCKYESNRQFNVQRHRQRIHSEAKLNICCGETFRTKGDYYVHCEQIHPATRSHAIISRTKYKIVNELEPIDDRNDLARERERRQGANHSYKMRSRSRKFRVKDRVKKVRTRVSLKYSVNYIENIDIEDIPLISFLTDHRLKSISKLLLEASEKPSSQNKVQTVKVASSSGQNIEKTTSANNTTEENVRTKVSDSSEASSSLELPTKKLILQRFRLNEFQATLHERSANIDRNEANLAERTEGKATVPAKIKRPKQIGKFKRVADETDKENVFTFSMRQQLNIRLNTEIELPVMSHPSRLLETRRF</sequence>
<keyword evidence="1" id="KW-0863">Zinc-finger</keyword>
<name>A0AAW0ZKP7_9HYME</name>
<dbReference type="AlphaFoldDB" id="A0AAW0ZKP7"/>
<dbReference type="InterPro" id="IPR013087">
    <property type="entry name" value="Znf_C2H2_type"/>
</dbReference>
<evidence type="ECO:0000259" key="3">
    <source>
        <dbReference type="PROSITE" id="PS50157"/>
    </source>
</evidence>
<reference evidence="4 5" key="1">
    <citation type="submission" date="2024-05" db="EMBL/GenBank/DDBJ databases">
        <title>The nuclear and mitochondrial genome assemblies of Tetragonisca angustula (Apidae: Meliponini), a tiny yet remarkable pollinator in the Neotropics.</title>
        <authorList>
            <person name="Ferrari R."/>
            <person name="Ricardo P.C."/>
            <person name="Dias F.C."/>
            <person name="Araujo N.S."/>
            <person name="Soares D.O."/>
            <person name="Zhou Q.-S."/>
            <person name="Zhu C.-D."/>
            <person name="Coutinho L."/>
            <person name="Airas M.C."/>
            <person name="Batista T.M."/>
        </authorList>
    </citation>
    <scope>NUCLEOTIDE SEQUENCE [LARGE SCALE GENOMIC DNA]</scope>
    <source>
        <strain evidence="4">ASF017062</strain>
        <tissue evidence="4">Abdomen</tissue>
    </source>
</reference>
<gene>
    <name evidence="4" type="ORF">QLX08_008458</name>
</gene>
<organism evidence="4 5">
    <name type="scientific">Tetragonisca angustula</name>
    <dbReference type="NCBI Taxonomy" id="166442"/>
    <lineage>
        <taxon>Eukaryota</taxon>
        <taxon>Metazoa</taxon>
        <taxon>Ecdysozoa</taxon>
        <taxon>Arthropoda</taxon>
        <taxon>Hexapoda</taxon>
        <taxon>Insecta</taxon>
        <taxon>Pterygota</taxon>
        <taxon>Neoptera</taxon>
        <taxon>Endopterygota</taxon>
        <taxon>Hymenoptera</taxon>
        <taxon>Apocrita</taxon>
        <taxon>Aculeata</taxon>
        <taxon>Apoidea</taxon>
        <taxon>Anthophila</taxon>
        <taxon>Apidae</taxon>
        <taxon>Tetragonisca</taxon>
    </lineage>
</organism>
<dbReference type="Gene3D" id="3.30.160.60">
    <property type="entry name" value="Classic Zinc Finger"/>
    <property type="match status" value="1"/>
</dbReference>
<feature type="compositionally biased region" description="Basic residues" evidence="2">
    <location>
        <begin position="127"/>
        <end position="139"/>
    </location>
</feature>
<comment type="caution">
    <text evidence="4">The sequence shown here is derived from an EMBL/GenBank/DDBJ whole genome shotgun (WGS) entry which is preliminary data.</text>
</comment>
<proteinExistence type="predicted"/>
<feature type="region of interest" description="Disordered" evidence="2">
    <location>
        <begin position="195"/>
        <end position="235"/>
    </location>
</feature>